<sequence length="171" mass="18861">MFAASTALGRNGVILPMEADALDLSSYWPSLLSGDGQSWYALTHSIAFDAVGDVLEEAHSGSAQYQRERVMSFCEHRTHGVVSNGLIGEGKKLSRANRPLRRCEWDQIGLPILSRPRLLTRPGLHKQHVSTREVGYSVVTSRLQSDEARGLAATVGRFLDASMECGFLFRE</sequence>
<comment type="caution">
    <text evidence="1">The sequence shown here is derived from an EMBL/GenBank/DDBJ whole genome shotgun (WGS) entry which is preliminary data.</text>
</comment>
<reference evidence="1 2" key="1">
    <citation type="submission" date="2023-01" db="EMBL/GenBank/DDBJ databases">
        <title>Analysis of 21 Apiospora genomes using comparative genomics revels a genus with tremendous synthesis potential of carbohydrate active enzymes and secondary metabolites.</title>
        <authorList>
            <person name="Sorensen T."/>
        </authorList>
    </citation>
    <scope>NUCLEOTIDE SEQUENCE [LARGE SCALE GENOMIC DNA]</scope>
    <source>
        <strain evidence="1 2">CBS 83171</strain>
    </source>
</reference>
<dbReference type="Proteomes" id="UP001446871">
    <property type="component" value="Unassembled WGS sequence"/>
</dbReference>
<name>A0ABR1UEQ3_9PEZI</name>
<evidence type="ECO:0000313" key="2">
    <source>
        <dbReference type="Proteomes" id="UP001446871"/>
    </source>
</evidence>
<dbReference type="EMBL" id="JAQQWM010000007">
    <property type="protein sequence ID" value="KAK8057360.1"/>
    <property type="molecule type" value="Genomic_DNA"/>
</dbReference>
<gene>
    <name evidence="1" type="ORF">PG996_011297</name>
</gene>
<protein>
    <submittedName>
        <fullName evidence="1">Uncharacterized protein</fullName>
    </submittedName>
</protein>
<accession>A0ABR1UEQ3</accession>
<proteinExistence type="predicted"/>
<keyword evidence="2" id="KW-1185">Reference proteome</keyword>
<organism evidence="1 2">
    <name type="scientific">Apiospora saccharicola</name>
    <dbReference type="NCBI Taxonomy" id="335842"/>
    <lineage>
        <taxon>Eukaryota</taxon>
        <taxon>Fungi</taxon>
        <taxon>Dikarya</taxon>
        <taxon>Ascomycota</taxon>
        <taxon>Pezizomycotina</taxon>
        <taxon>Sordariomycetes</taxon>
        <taxon>Xylariomycetidae</taxon>
        <taxon>Amphisphaeriales</taxon>
        <taxon>Apiosporaceae</taxon>
        <taxon>Apiospora</taxon>
    </lineage>
</organism>
<evidence type="ECO:0000313" key="1">
    <source>
        <dbReference type="EMBL" id="KAK8057360.1"/>
    </source>
</evidence>